<name>A0A7W4J2I5_9PROT</name>
<dbReference type="Pfam" id="PF00005">
    <property type="entry name" value="ABC_tran"/>
    <property type="match status" value="1"/>
</dbReference>
<accession>A0A7W4J2I5</accession>
<keyword evidence="2" id="KW-0547">Nucleotide-binding</keyword>
<evidence type="ECO:0000313" key="7">
    <source>
        <dbReference type="EMBL" id="MBB2173523.1"/>
    </source>
</evidence>
<keyword evidence="3 7" id="KW-0067">ATP-binding</keyword>
<evidence type="ECO:0000256" key="5">
    <source>
        <dbReference type="ARBA" id="ARBA00037066"/>
    </source>
</evidence>
<evidence type="ECO:0000256" key="1">
    <source>
        <dbReference type="ARBA" id="ARBA00022448"/>
    </source>
</evidence>
<dbReference type="CDD" id="cd03214">
    <property type="entry name" value="ABC_Iron-Siderophores_B12_Hemin"/>
    <property type="match status" value="1"/>
</dbReference>
<dbReference type="PANTHER" id="PTHR42794">
    <property type="entry name" value="HEMIN IMPORT ATP-BINDING PROTEIN HMUV"/>
    <property type="match status" value="1"/>
</dbReference>
<evidence type="ECO:0000256" key="4">
    <source>
        <dbReference type="ARBA" id="ARBA00022967"/>
    </source>
</evidence>
<evidence type="ECO:0000313" key="8">
    <source>
        <dbReference type="Proteomes" id="UP000577891"/>
    </source>
</evidence>
<dbReference type="InterPro" id="IPR017871">
    <property type="entry name" value="ABC_transporter-like_CS"/>
</dbReference>
<feature type="domain" description="ABC transporter" evidence="6">
    <location>
        <begin position="4"/>
        <end position="237"/>
    </location>
</feature>
<dbReference type="Proteomes" id="UP000577891">
    <property type="component" value="Unassembled WGS sequence"/>
</dbReference>
<comment type="caution">
    <text evidence="7">The sequence shown here is derived from an EMBL/GenBank/DDBJ whole genome shotgun (WGS) entry which is preliminary data.</text>
</comment>
<dbReference type="InterPro" id="IPR003439">
    <property type="entry name" value="ABC_transporter-like_ATP-bd"/>
</dbReference>
<dbReference type="EMBL" id="JABEQE010000016">
    <property type="protein sequence ID" value="MBB2173523.1"/>
    <property type="molecule type" value="Genomic_DNA"/>
</dbReference>
<reference evidence="7 8" key="1">
    <citation type="submission" date="2020-04" db="EMBL/GenBank/DDBJ databases">
        <title>Description of novel Gluconacetobacter.</title>
        <authorList>
            <person name="Sombolestani A."/>
        </authorList>
    </citation>
    <scope>NUCLEOTIDE SEQUENCE [LARGE SCALE GENOMIC DNA]</scope>
    <source>
        <strain evidence="7 8">LMG 27724</strain>
    </source>
</reference>
<organism evidence="7 8">
    <name type="scientific">Gluconacetobacter asukensis</name>
    <dbReference type="NCBI Taxonomy" id="1017181"/>
    <lineage>
        <taxon>Bacteria</taxon>
        <taxon>Pseudomonadati</taxon>
        <taxon>Pseudomonadota</taxon>
        <taxon>Alphaproteobacteria</taxon>
        <taxon>Acetobacterales</taxon>
        <taxon>Acetobacteraceae</taxon>
        <taxon>Gluconacetobacter</taxon>
    </lineage>
</organism>
<gene>
    <name evidence="7" type="ORF">HLH35_15595</name>
</gene>
<dbReference type="GO" id="GO:0005524">
    <property type="term" value="F:ATP binding"/>
    <property type="evidence" value="ECO:0007669"/>
    <property type="project" value="UniProtKB-KW"/>
</dbReference>
<sequence>MTGLVARGVTLSLGGRRVLHEACVAVAPGEVVGVIGPNGAGKSTLLRVLSGIQSADAGEVMLEGRGLAGMTPGERARRLSFLPQEGEPPPPMRVEDLVALGRLPHRAARDGAHDRAAVECALAETGLLDLRDRPASQLSGGERARLRLARALAVEAPYLLADEPVAALDPAHALAVMASFGRLARAGMGVAVVLHDLTLAGRFCHRLVLMRDGRIVAQGRPAEILTDRAMRAVYRVTVRRVGDAVVPWSLTDGRADDERTGS</sequence>
<keyword evidence="1" id="KW-0813">Transport</keyword>
<dbReference type="SMART" id="SM00382">
    <property type="entry name" value="AAA"/>
    <property type="match status" value="1"/>
</dbReference>
<dbReference type="InterPro" id="IPR003593">
    <property type="entry name" value="AAA+_ATPase"/>
</dbReference>
<dbReference type="RefSeq" id="WP_182980023.1">
    <property type="nucleotide sequence ID" value="NZ_BAABGB010000010.1"/>
</dbReference>
<dbReference type="InterPro" id="IPR027417">
    <property type="entry name" value="P-loop_NTPase"/>
</dbReference>
<proteinExistence type="predicted"/>
<keyword evidence="4" id="KW-1278">Translocase</keyword>
<dbReference type="AlphaFoldDB" id="A0A7W4J2I5"/>
<dbReference type="PROSITE" id="PS50893">
    <property type="entry name" value="ABC_TRANSPORTER_2"/>
    <property type="match status" value="1"/>
</dbReference>
<comment type="function">
    <text evidence="5">Part of the ABC transporter complex HmuTUV involved in hemin import. Responsible for energy coupling to the transport system.</text>
</comment>
<dbReference type="Gene3D" id="3.40.50.300">
    <property type="entry name" value="P-loop containing nucleotide triphosphate hydrolases"/>
    <property type="match status" value="1"/>
</dbReference>
<dbReference type="PANTHER" id="PTHR42794:SF1">
    <property type="entry name" value="HEMIN IMPORT ATP-BINDING PROTEIN HMUV"/>
    <property type="match status" value="1"/>
</dbReference>
<evidence type="ECO:0000256" key="2">
    <source>
        <dbReference type="ARBA" id="ARBA00022741"/>
    </source>
</evidence>
<evidence type="ECO:0000256" key="3">
    <source>
        <dbReference type="ARBA" id="ARBA00022840"/>
    </source>
</evidence>
<keyword evidence="8" id="KW-1185">Reference proteome</keyword>
<evidence type="ECO:0000259" key="6">
    <source>
        <dbReference type="PROSITE" id="PS50893"/>
    </source>
</evidence>
<dbReference type="GO" id="GO:0016887">
    <property type="term" value="F:ATP hydrolysis activity"/>
    <property type="evidence" value="ECO:0007669"/>
    <property type="project" value="InterPro"/>
</dbReference>
<dbReference type="PROSITE" id="PS00211">
    <property type="entry name" value="ABC_TRANSPORTER_1"/>
    <property type="match status" value="1"/>
</dbReference>
<protein>
    <submittedName>
        <fullName evidence="7">ABC transporter ATP-binding protein</fullName>
    </submittedName>
</protein>
<dbReference type="SUPFAM" id="SSF52540">
    <property type="entry name" value="P-loop containing nucleoside triphosphate hydrolases"/>
    <property type="match status" value="1"/>
</dbReference>